<evidence type="ECO:0000256" key="12">
    <source>
        <dbReference type="SAM" id="SignalP"/>
    </source>
</evidence>
<evidence type="ECO:0000256" key="3">
    <source>
        <dbReference type="ARBA" id="ARBA00022527"/>
    </source>
</evidence>
<protein>
    <recommendedName>
        <fullName evidence="2">non-specific serine/threonine protein kinase</fullName>
        <ecNumber evidence="2">2.7.11.1</ecNumber>
    </recommendedName>
</protein>
<feature type="chain" id="PRO_5040332711" description="non-specific serine/threonine protein kinase" evidence="12">
    <location>
        <begin position="24"/>
        <end position="885"/>
    </location>
</feature>
<evidence type="ECO:0000259" key="14">
    <source>
        <dbReference type="PROSITE" id="PS51392"/>
    </source>
</evidence>
<dbReference type="Gene3D" id="2.130.10.10">
    <property type="entry name" value="YVTN repeat-like/Quinoprotein amine dehydrogenase"/>
    <property type="match status" value="1"/>
</dbReference>
<dbReference type="GO" id="GO:0051082">
    <property type="term" value="F:unfolded protein binding"/>
    <property type="evidence" value="ECO:0007669"/>
    <property type="project" value="TreeGrafter"/>
</dbReference>
<evidence type="ECO:0000313" key="15">
    <source>
        <dbReference type="EMBL" id="KAJ5070909.1"/>
    </source>
</evidence>
<dbReference type="InterPro" id="IPR011009">
    <property type="entry name" value="Kinase-like_dom_sf"/>
</dbReference>
<dbReference type="PROSITE" id="PS51392">
    <property type="entry name" value="KEN"/>
    <property type="match status" value="1"/>
</dbReference>
<evidence type="ECO:0000256" key="11">
    <source>
        <dbReference type="SAM" id="Phobius"/>
    </source>
</evidence>
<dbReference type="SUPFAM" id="SSF56112">
    <property type="entry name" value="Protein kinase-like (PK-like)"/>
    <property type="match status" value="1"/>
</dbReference>
<dbReference type="PROSITE" id="PS00108">
    <property type="entry name" value="PROTEIN_KINASE_ST"/>
    <property type="match status" value="1"/>
</dbReference>
<comment type="subcellular location">
    <subcellularLocation>
        <location evidence="1">Membrane</location>
        <topology evidence="1">Single-pass type I membrane protein</topology>
    </subcellularLocation>
</comment>
<keyword evidence="5 11" id="KW-0812">Transmembrane</keyword>
<dbReference type="SUPFAM" id="SSF50998">
    <property type="entry name" value="Quinoprotein alcohol dehydrogenase-like"/>
    <property type="match status" value="1"/>
</dbReference>
<evidence type="ECO:0000256" key="10">
    <source>
        <dbReference type="ARBA" id="ARBA00022989"/>
    </source>
</evidence>
<name>A0A9Q0LEH3_ANAIG</name>
<dbReference type="GO" id="GO:0004521">
    <property type="term" value="F:RNA endonuclease activity"/>
    <property type="evidence" value="ECO:0007669"/>
    <property type="project" value="InterPro"/>
</dbReference>
<evidence type="ECO:0000259" key="13">
    <source>
        <dbReference type="PROSITE" id="PS50011"/>
    </source>
</evidence>
<keyword evidence="4" id="KW-0808">Transferase</keyword>
<dbReference type="PANTHER" id="PTHR13954">
    <property type="entry name" value="IRE1-RELATED"/>
    <property type="match status" value="1"/>
</dbReference>
<organism evidence="15 16">
    <name type="scientific">Anaeramoeba ignava</name>
    <name type="common">Anaerobic marine amoeba</name>
    <dbReference type="NCBI Taxonomy" id="1746090"/>
    <lineage>
        <taxon>Eukaryota</taxon>
        <taxon>Metamonada</taxon>
        <taxon>Anaeramoebidae</taxon>
        <taxon>Anaeramoeba</taxon>
    </lineage>
</organism>
<dbReference type="GO" id="GO:0004674">
    <property type="term" value="F:protein serine/threonine kinase activity"/>
    <property type="evidence" value="ECO:0007669"/>
    <property type="project" value="UniProtKB-KW"/>
</dbReference>
<dbReference type="InterPro" id="IPR000719">
    <property type="entry name" value="Prot_kinase_dom"/>
</dbReference>
<dbReference type="FunFam" id="3.30.200.20:FF:000077">
    <property type="entry name" value="Putative Serine/threonine-protein kinase/endoribonuclease IRE1"/>
    <property type="match status" value="1"/>
</dbReference>
<evidence type="ECO:0000256" key="5">
    <source>
        <dbReference type="ARBA" id="ARBA00022692"/>
    </source>
</evidence>
<keyword evidence="10 11" id="KW-1133">Transmembrane helix</keyword>
<feature type="transmembrane region" description="Helical" evidence="11">
    <location>
        <begin position="422"/>
        <end position="443"/>
    </location>
</feature>
<keyword evidence="11" id="KW-0472">Membrane</keyword>
<dbReference type="Pfam" id="PF13360">
    <property type="entry name" value="PQQ_2"/>
    <property type="match status" value="1"/>
</dbReference>
<keyword evidence="9" id="KW-0067">ATP-binding</keyword>
<evidence type="ECO:0000256" key="4">
    <source>
        <dbReference type="ARBA" id="ARBA00022679"/>
    </source>
</evidence>
<dbReference type="SMART" id="SM00580">
    <property type="entry name" value="PUG"/>
    <property type="match status" value="1"/>
</dbReference>
<dbReference type="AlphaFoldDB" id="A0A9Q0LEH3"/>
<proteinExistence type="predicted"/>
<evidence type="ECO:0000256" key="7">
    <source>
        <dbReference type="ARBA" id="ARBA00022741"/>
    </source>
</evidence>
<keyword evidence="8" id="KW-0418">Kinase</keyword>
<evidence type="ECO:0000256" key="6">
    <source>
        <dbReference type="ARBA" id="ARBA00022729"/>
    </source>
</evidence>
<dbReference type="InterPro" id="IPR008271">
    <property type="entry name" value="Ser/Thr_kinase_AS"/>
</dbReference>
<evidence type="ECO:0000256" key="9">
    <source>
        <dbReference type="ARBA" id="ARBA00022840"/>
    </source>
</evidence>
<dbReference type="Pfam" id="PF00069">
    <property type="entry name" value="Pkinase"/>
    <property type="match status" value="1"/>
</dbReference>
<evidence type="ECO:0000256" key="2">
    <source>
        <dbReference type="ARBA" id="ARBA00012513"/>
    </source>
</evidence>
<dbReference type="PROSITE" id="PS50011">
    <property type="entry name" value="PROTEIN_KINASE_DOM"/>
    <property type="match status" value="1"/>
</dbReference>
<sequence>MKFFCLITLFIIFLSQITINTNSYSNTPYLLWHGASNQINIKDTLNIIEFNGNIHSIDLKTGKQNWVIETNKLVFESKFEVTDPRTFFIPNLNGNIYSCKKEEEIKPRLVPMKIFMESPYVSSDGTIYLTSKKTNLLCINNKNGEIISSQALDDENTVSQCKNEIQQDIIVLVRSDNLIFAIDQETTQNLWNMSFSNFHMINPFFEEIKMDSKVNEIDSNYYIITLQNGTVLLFNTITSKIEWSMQLSSPPAYLFTSDLGKLNYEVGFFQDNSIGEDFSIVYNEENLLDSIEKDIVQWKDYGFFGPLLISQIFISKYQDQYYILDNPKTWTYLDYPIQHILFNELFDQKSQLLLSDSPHTQGQLIPLDISNFSQYSTLCNSNIWECLYGVHSARDRLDVQTIKDFILDNQIPPKNFLIKDQIHWIITIFVFVFVLLHIGNRFLRKIKKKKNQKIKEENLNNNNNNNIEISLNSNPNSNSNSNLNLNEIVIGDLNVSKNIIGYGSNGTVVYEGILNKRKVAVKRMIKEFCSSTFQKEVQTLLESDDHPNVVKYYSTKEFNDFVYIALQFCPFTFEDIIKDNKNHPFKCYGEKKEPTVQLYNILKQIANGVGFLHSINIIHYDIKPLNILLDKNGTVKISDMGLSKKIEEEKTTISESSSKIRGTHGWRSPEILLNQKHTSSVDVFSIGCVFFYALTQGVHPFGDSFEIESNITSFNPKNLHLIEKFPIEYDLVSWMLEKDPQKRPTINEVTKHPMFWKPEQKLNFLIDASDILEFENQSSLLVQKFEKHRSRIIGQNWMEFCDTALLDNLKNYRQYKGEFLRDLLRVIRNKKNHFKDLPIQLQQTLGPIPDNYLNYFFVRFPGLFVYVYHFIRLNCFHEQIFQSYW</sequence>
<dbReference type="InterPro" id="IPR002372">
    <property type="entry name" value="PQQ_rpt_dom"/>
</dbReference>
<comment type="caution">
    <text evidence="15">The sequence shown here is derived from an EMBL/GenBank/DDBJ whole genome shotgun (WGS) entry which is preliminary data.</text>
</comment>
<feature type="signal peptide" evidence="12">
    <location>
        <begin position="1"/>
        <end position="23"/>
    </location>
</feature>
<keyword evidence="6 12" id="KW-0732">Signal</keyword>
<dbReference type="InterPro" id="IPR038357">
    <property type="entry name" value="KEN_sf"/>
</dbReference>
<evidence type="ECO:0000256" key="1">
    <source>
        <dbReference type="ARBA" id="ARBA00004479"/>
    </source>
</evidence>
<dbReference type="InterPro" id="IPR045133">
    <property type="entry name" value="IRE1/2-like"/>
</dbReference>
<dbReference type="Pfam" id="PF06479">
    <property type="entry name" value="Ribonuc_2-5A"/>
    <property type="match status" value="1"/>
</dbReference>
<dbReference type="InterPro" id="IPR015943">
    <property type="entry name" value="WD40/YVTN_repeat-like_dom_sf"/>
</dbReference>
<dbReference type="Gene3D" id="3.30.200.20">
    <property type="entry name" value="Phosphorylase Kinase, domain 1"/>
    <property type="match status" value="1"/>
</dbReference>
<dbReference type="GO" id="GO:0006397">
    <property type="term" value="P:mRNA processing"/>
    <property type="evidence" value="ECO:0007669"/>
    <property type="project" value="InterPro"/>
</dbReference>
<accession>A0A9Q0LEH3</accession>
<dbReference type="EMBL" id="JAPDFW010000092">
    <property type="protein sequence ID" value="KAJ5070909.1"/>
    <property type="molecule type" value="Genomic_DNA"/>
</dbReference>
<dbReference type="EC" id="2.7.11.1" evidence="2"/>
<dbReference type="GO" id="GO:0036498">
    <property type="term" value="P:IRE1-mediated unfolded protein response"/>
    <property type="evidence" value="ECO:0007669"/>
    <property type="project" value="TreeGrafter"/>
</dbReference>
<evidence type="ECO:0000313" key="16">
    <source>
        <dbReference type="Proteomes" id="UP001149090"/>
    </source>
</evidence>
<dbReference type="OrthoDB" id="63989at2759"/>
<feature type="domain" description="Protein kinase" evidence="13">
    <location>
        <begin position="494"/>
        <end position="755"/>
    </location>
</feature>
<dbReference type="SMART" id="SM00220">
    <property type="entry name" value="S_TKc"/>
    <property type="match status" value="1"/>
</dbReference>
<feature type="domain" description="KEN" evidence="14">
    <location>
        <begin position="758"/>
        <end position="885"/>
    </location>
</feature>
<keyword evidence="16" id="KW-1185">Reference proteome</keyword>
<dbReference type="Proteomes" id="UP001149090">
    <property type="component" value="Unassembled WGS sequence"/>
</dbReference>
<dbReference type="GO" id="GO:0005524">
    <property type="term" value="F:ATP binding"/>
    <property type="evidence" value="ECO:0007669"/>
    <property type="project" value="UniProtKB-KW"/>
</dbReference>
<dbReference type="InterPro" id="IPR011047">
    <property type="entry name" value="Quinoprotein_ADH-like_sf"/>
</dbReference>
<evidence type="ECO:0000256" key="8">
    <source>
        <dbReference type="ARBA" id="ARBA00022777"/>
    </source>
</evidence>
<keyword evidence="7" id="KW-0547">Nucleotide-binding</keyword>
<reference evidence="15" key="1">
    <citation type="submission" date="2022-10" db="EMBL/GenBank/DDBJ databases">
        <title>Novel sulphate-reducing endosymbionts in the free-living metamonad Anaeramoeba.</title>
        <authorList>
            <person name="Jerlstrom-Hultqvist J."/>
            <person name="Cepicka I."/>
            <person name="Gallot-Lavallee L."/>
            <person name="Salas-Leiva D."/>
            <person name="Curtis B.A."/>
            <person name="Zahonova K."/>
            <person name="Pipaliya S."/>
            <person name="Dacks J."/>
            <person name="Roger A.J."/>
        </authorList>
    </citation>
    <scope>NUCLEOTIDE SEQUENCE</scope>
    <source>
        <strain evidence="15">BMAN</strain>
    </source>
</reference>
<keyword evidence="3" id="KW-0723">Serine/threonine-protein kinase</keyword>
<dbReference type="GO" id="GO:1990604">
    <property type="term" value="C:IRE1-TRAF2-ASK1 complex"/>
    <property type="evidence" value="ECO:0007669"/>
    <property type="project" value="TreeGrafter"/>
</dbReference>
<gene>
    <name evidence="15" type="ORF">M0811_01890</name>
</gene>
<dbReference type="InterPro" id="IPR010513">
    <property type="entry name" value="KEN_dom"/>
</dbReference>
<dbReference type="Gene3D" id="1.10.510.10">
    <property type="entry name" value="Transferase(Phosphotransferase) domain 1"/>
    <property type="match status" value="1"/>
</dbReference>
<dbReference type="Gene3D" id="1.20.1440.180">
    <property type="entry name" value="KEN domain"/>
    <property type="match status" value="1"/>
</dbReference>
<dbReference type="PANTHER" id="PTHR13954:SF6">
    <property type="entry name" value="NON-SPECIFIC SERINE_THREONINE PROTEIN KINASE"/>
    <property type="match status" value="1"/>
</dbReference>